<evidence type="ECO:0000256" key="1">
    <source>
        <dbReference type="SAM" id="Coils"/>
    </source>
</evidence>
<sequence>MADRKNGMVQAYGYPSNAGASQIVSRAVAAAAANSHHSSRGKSGRNSKRYSVSAFYSMAAEQDNEVEDELAQVQRSLRDLKSKISGQSKKNFVLERDVRYLDSRIALLIQNRIALDEQNEMASHLEEHGVENSDSFPDDRRIQLYGNFFFILQSEPRHIATLCRLVSLSEIDTLLQTVMFTLYGNQYESREEHLLLTMFQNVLAAQFETSTEFGSLLRANTPVSRMMTTYTRRGPGQAYLKSILSDKIKDLAEDQELNLEINPLKVYEQMVAQIESEKGSLPEDLPRSVTPEVAAENENVQSIIQPRLEKLIEIAESFLTTIISSTASVPYGIRWICKQIRSLTKRKSPDASEYSVCSMIGGFFFLRFINPAIVTPRAYMLLETAPGNAPRRTLTLIAKMLQNLANRPSYAKESYMLPTNPFVEKNKQRINKFLNELCEVSDFYETLEMDQYMALSKKDIDINITLNEIYSTHTLVQRHLDIIAPKEKDHLRILVNDLAPVPAQVSRKENKTIDLPLFSRWEIPIQDLTTALMSENNITQNDILYMETKAIYVQLIRSLPHLASGPLDLDYVAETAATTKDAQLVRKGIKVKDMLRELEDAGVIDHRDHYKLLVEEITQELAHLGNLKEKIRQESESLEGVYKTILDHNNYLKSQLESYKAYLQNVRIQSGGEKTTKNSVGIGVEIEGGKPRKASKGPPKGPFKFSHNHLEKDGVITESTVPENRRPNIFFSITSPLPGTFIIAMHFKGRDKPILEMDLKLDDLLEKQQDNVELLDLEYVRLNVTKTLGLLNKTFFPIQIFNVACNLLSPTFYANVPLKNVALPVKTHANHHFPKPDRRTDNTQLRAFSASQNILNRADGSSKFEFGFTSVICSVSGPMDIQIRDEKLDEATVEVVVRPAKGVSTTKEKLMESVLRTAFEPVILGGMLPRTLIQIVVQITKDDGAVLAAAVNAITLALLDAGIPMKYMAAAVTAMIDSKTNDLVLDPTASELESAKSVHTFAFDNVNTKPLVLLSDSEGLFNEEQYFSCHDLCLEAAEKVQGFLRVAVESKKEKEQQQTVGH</sequence>
<dbReference type="Pfam" id="PF00616">
    <property type="entry name" value="RasGAP"/>
    <property type="match status" value="1"/>
</dbReference>
<accession>A0A0B7NSZ1</accession>
<dbReference type="InterPro" id="IPR008936">
    <property type="entry name" value="Rho_GTPase_activation_prot"/>
</dbReference>
<dbReference type="Gene3D" id="3.30.230.70">
    <property type="entry name" value="GHMP Kinase, N-terminal domain"/>
    <property type="match status" value="1"/>
</dbReference>
<evidence type="ECO:0000313" key="3">
    <source>
        <dbReference type="EMBL" id="CEP18640.1"/>
    </source>
</evidence>
<dbReference type="CDD" id="cd05132">
    <property type="entry name" value="RasGAP_GAPA"/>
    <property type="match status" value="1"/>
</dbReference>
<dbReference type="Pfam" id="PF03836">
    <property type="entry name" value="RasGAP_C"/>
    <property type="match status" value="1"/>
</dbReference>
<dbReference type="InterPro" id="IPR000593">
    <property type="entry name" value="RasGAP_C"/>
</dbReference>
<dbReference type="CDD" id="cd11372">
    <property type="entry name" value="RNase_PH_RRP46"/>
    <property type="match status" value="1"/>
</dbReference>
<feature type="coiled-coil region" evidence="1">
    <location>
        <begin position="63"/>
        <end position="90"/>
    </location>
</feature>
<proteinExistence type="predicted"/>
<dbReference type="GO" id="GO:0000176">
    <property type="term" value="C:nuclear exosome (RNase complex)"/>
    <property type="evidence" value="ECO:0007669"/>
    <property type="project" value="UniProtKB-ARBA"/>
</dbReference>
<evidence type="ECO:0000259" key="2">
    <source>
        <dbReference type="PROSITE" id="PS50018"/>
    </source>
</evidence>
<dbReference type="PROSITE" id="PS00509">
    <property type="entry name" value="RAS_GTPASE_ACTIV_1"/>
    <property type="match status" value="1"/>
</dbReference>
<dbReference type="InterPro" id="IPR015847">
    <property type="entry name" value="ExoRNase_PH_dom2"/>
</dbReference>
<dbReference type="GO" id="GO:0046580">
    <property type="term" value="P:negative regulation of Ras protein signal transduction"/>
    <property type="evidence" value="ECO:0007669"/>
    <property type="project" value="TreeGrafter"/>
</dbReference>
<dbReference type="Gene3D" id="1.10.506.10">
    <property type="entry name" value="GTPase Activation - p120gap, domain 1"/>
    <property type="match status" value="1"/>
</dbReference>
<protein>
    <recommendedName>
        <fullName evidence="2">Ras-GAP domain-containing protein</fullName>
    </recommendedName>
</protein>
<keyword evidence="1" id="KW-0175">Coiled coil</keyword>
<dbReference type="InterPro" id="IPR023152">
    <property type="entry name" value="RasGAP_CS"/>
</dbReference>
<dbReference type="SUPFAM" id="SSF54211">
    <property type="entry name" value="Ribosomal protein S5 domain 2-like"/>
    <property type="match status" value="1"/>
</dbReference>
<dbReference type="PROSITE" id="PS50018">
    <property type="entry name" value="RAS_GTPASE_ACTIV_2"/>
    <property type="match status" value="1"/>
</dbReference>
<dbReference type="InterPro" id="IPR020568">
    <property type="entry name" value="Ribosomal_Su5_D2-typ_SF"/>
</dbReference>
<reference evidence="3 4" key="1">
    <citation type="submission" date="2014-09" db="EMBL/GenBank/DDBJ databases">
        <authorList>
            <person name="Ellenberger Sabrina"/>
        </authorList>
    </citation>
    <scope>NUCLEOTIDE SEQUENCE [LARGE SCALE GENOMIC DNA]</scope>
    <source>
        <strain evidence="3 4">CBS 412.66</strain>
    </source>
</reference>
<dbReference type="Pfam" id="PF03725">
    <property type="entry name" value="RNase_PH_C"/>
    <property type="match status" value="1"/>
</dbReference>
<dbReference type="InterPro" id="IPR001247">
    <property type="entry name" value="ExoRNase_PH_dom1"/>
</dbReference>
<name>A0A0B7NSZ1_9FUNG</name>
<dbReference type="InterPro" id="IPR036345">
    <property type="entry name" value="ExoRNase_PH_dom2_sf"/>
</dbReference>
<organism evidence="3 4">
    <name type="scientific">Parasitella parasitica</name>
    <dbReference type="NCBI Taxonomy" id="35722"/>
    <lineage>
        <taxon>Eukaryota</taxon>
        <taxon>Fungi</taxon>
        <taxon>Fungi incertae sedis</taxon>
        <taxon>Mucoromycota</taxon>
        <taxon>Mucoromycotina</taxon>
        <taxon>Mucoromycetes</taxon>
        <taxon>Mucorales</taxon>
        <taxon>Mucorineae</taxon>
        <taxon>Mucoraceae</taxon>
        <taxon>Parasitella</taxon>
    </lineage>
</organism>
<gene>
    <name evidence="3" type="primary">PARPA_12946.1 scaffold 45652</name>
</gene>
<dbReference type="SUPFAM" id="SSF48350">
    <property type="entry name" value="GTPase activation domain, GAP"/>
    <property type="match status" value="1"/>
</dbReference>
<dbReference type="InterPro" id="IPR027408">
    <property type="entry name" value="PNPase/RNase_PH_dom_sf"/>
</dbReference>
<dbReference type="PANTHER" id="PTHR14149">
    <property type="entry name" value="RAS GTPASE-ACTIVATING PROTEIN WITH IQ MOTIF"/>
    <property type="match status" value="1"/>
</dbReference>
<dbReference type="GO" id="GO:0005096">
    <property type="term" value="F:GTPase activator activity"/>
    <property type="evidence" value="ECO:0007669"/>
    <property type="project" value="TreeGrafter"/>
</dbReference>
<dbReference type="STRING" id="35722.A0A0B7NSZ1"/>
<evidence type="ECO:0000313" key="4">
    <source>
        <dbReference type="Proteomes" id="UP000054107"/>
    </source>
</evidence>
<dbReference type="GO" id="GO:0005938">
    <property type="term" value="C:cell cortex"/>
    <property type="evidence" value="ECO:0007669"/>
    <property type="project" value="TreeGrafter"/>
</dbReference>
<dbReference type="Proteomes" id="UP000054107">
    <property type="component" value="Unassembled WGS sequence"/>
</dbReference>
<dbReference type="SUPFAM" id="SSF143885">
    <property type="entry name" value="RGC domain-like"/>
    <property type="match status" value="1"/>
</dbReference>
<dbReference type="EMBL" id="LN733872">
    <property type="protein sequence ID" value="CEP18640.1"/>
    <property type="molecule type" value="Genomic_DNA"/>
</dbReference>
<dbReference type="AlphaFoldDB" id="A0A0B7NSZ1"/>
<dbReference type="InterPro" id="IPR001936">
    <property type="entry name" value="RasGAP_dom"/>
</dbReference>
<feature type="domain" description="Ras-GAP" evidence="2">
    <location>
        <begin position="190"/>
        <end position="406"/>
    </location>
</feature>
<dbReference type="PANTHER" id="PTHR14149:SF17">
    <property type="entry name" value="GTPASE-ACTIVATING PROTEIN"/>
    <property type="match status" value="1"/>
</dbReference>
<dbReference type="Pfam" id="PF01138">
    <property type="entry name" value="RNase_PH"/>
    <property type="match status" value="1"/>
</dbReference>
<keyword evidence="4" id="KW-1185">Reference proteome</keyword>
<dbReference type="OrthoDB" id="775356at2759"/>
<dbReference type="SUPFAM" id="SSF55666">
    <property type="entry name" value="Ribonuclease PH domain 2-like"/>
    <property type="match status" value="1"/>
</dbReference>
<dbReference type="SMART" id="SM00323">
    <property type="entry name" value="RasGAP"/>
    <property type="match status" value="1"/>
</dbReference>